<dbReference type="EMBL" id="CBSV010000150">
    <property type="protein sequence ID" value="CDH01810.1"/>
    <property type="molecule type" value="Genomic_DNA"/>
</dbReference>
<comment type="caution">
    <text evidence="1">The sequence shown here is derived from an EMBL/GenBank/DDBJ whole genome shotgun (WGS) entry which is preliminary data.</text>
</comment>
<dbReference type="Pfam" id="PF08877">
    <property type="entry name" value="MepB-like"/>
    <property type="match status" value="1"/>
</dbReference>
<dbReference type="Gene3D" id="3.40.1350.140">
    <property type="entry name" value="MepB-like"/>
    <property type="match status" value="1"/>
</dbReference>
<gene>
    <name evidence="1" type="ORF">XBFM1_2330028</name>
</gene>
<name>A0A077NSK4_XENBV</name>
<dbReference type="InterPro" id="IPR038231">
    <property type="entry name" value="MepB-like_sf"/>
</dbReference>
<dbReference type="InterPro" id="IPR011235">
    <property type="entry name" value="MepB-like"/>
</dbReference>
<evidence type="ECO:0000313" key="2">
    <source>
        <dbReference type="Proteomes" id="UP000028487"/>
    </source>
</evidence>
<reference evidence="1" key="1">
    <citation type="submission" date="2013-07" db="EMBL/GenBank/DDBJ databases">
        <title>Sub-species coevolution in mutualistic symbiosis.</title>
        <authorList>
            <person name="Murfin K."/>
            <person name="Klassen J."/>
            <person name="Lee M."/>
            <person name="Forst S."/>
            <person name="Stock P."/>
            <person name="Goodrich-Blair H."/>
        </authorList>
    </citation>
    <scope>NUCLEOTIDE SEQUENCE [LARGE SCALE GENOMIC DNA]</scope>
    <source>
        <strain evidence="1">Feltiae Moldova</strain>
    </source>
</reference>
<protein>
    <recommendedName>
        <fullName evidence="3">MepB family protein</fullName>
    </recommendedName>
</protein>
<dbReference type="Proteomes" id="UP000028487">
    <property type="component" value="Unassembled WGS sequence"/>
</dbReference>
<evidence type="ECO:0000313" key="1">
    <source>
        <dbReference type="EMBL" id="CDH01810.1"/>
    </source>
</evidence>
<accession>A0A077NSK4</accession>
<sequence>MLPLENGSWSLPSDTDNIPNSFTEIEKSFLRPAGFQFSAIPYQEKESHEYNAMRFGINGKTIVFHQAKTTPNKMGQFVTLWKRPTPDSEIMPFEQRDNIDFCMIATHSGNQKGIFLFNTHILIKKGIFSTQDKAGKRAIRIYPSWVSPISKQAIQTQKWQSSYFINLDNQIAAFEQFHKLFSYRDY</sequence>
<proteinExistence type="predicted"/>
<organism evidence="1 2">
    <name type="scientific">Xenorhabdus bovienii str. feltiae Moldova</name>
    <dbReference type="NCBI Taxonomy" id="1398200"/>
    <lineage>
        <taxon>Bacteria</taxon>
        <taxon>Pseudomonadati</taxon>
        <taxon>Pseudomonadota</taxon>
        <taxon>Gammaproteobacteria</taxon>
        <taxon>Enterobacterales</taxon>
        <taxon>Morganellaceae</taxon>
        <taxon>Xenorhabdus</taxon>
    </lineage>
</organism>
<dbReference type="RefSeq" id="WP_051863102.1">
    <property type="nucleotide sequence ID" value="NZ_CAWLWD010000197.1"/>
</dbReference>
<dbReference type="PIRSF" id="PIRSF032285">
    <property type="entry name" value="UCP032285"/>
    <property type="match status" value="1"/>
</dbReference>
<dbReference type="HOGENOM" id="CLU_111604_0_0_6"/>
<evidence type="ECO:0008006" key="3">
    <source>
        <dbReference type="Google" id="ProtNLM"/>
    </source>
</evidence>
<dbReference type="AlphaFoldDB" id="A0A077NSK4"/>